<protein>
    <recommendedName>
        <fullName evidence="5">Lipase family protein</fullName>
    </recommendedName>
</protein>
<keyword evidence="2" id="KW-0472">Membrane</keyword>
<dbReference type="InterPro" id="IPR029058">
    <property type="entry name" value="AB_hydrolase_fold"/>
</dbReference>
<evidence type="ECO:0000256" key="2">
    <source>
        <dbReference type="SAM" id="Phobius"/>
    </source>
</evidence>
<evidence type="ECO:0008006" key="5">
    <source>
        <dbReference type="Google" id="ProtNLM"/>
    </source>
</evidence>
<dbReference type="KEGG" id="chk:D4L85_24285"/>
<keyword evidence="2" id="KW-1133">Transmembrane helix</keyword>
<dbReference type="EMBL" id="CP032382">
    <property type="protein sequence ID" value="AYB33513.1"/>
    <property type="molecule type" value="Genomic_DNA"/>
</dbReference>
<name>A0A385SP54_9BACT</name>
<accession>A0A385SP54</accession>
<dbReference type="Proteomes" id="UP000266183">
    <property type="component" value="Chromosome"/>
</dbReference>
<sequence>MRHAVVIIHGIGEQKPMDTLRGFVSSVTRNQGTDGKNIEFYSKPDELSNLFELRRLTTASAEDEGRVKTDFFEYYWAYNVRDTKVQQVLTWIWQILFRWPWSLPKRIRPFHIAIWFIIFASLALILSGYDIPFMGEDQPMWIGAIGTLLTAMLSYLFTGYVGDAARYTSPSPGNIAERQKIRKDGIMLLKSLHESNKYEKIILVGHSLGAIIGYDIIRNLWSEYNTKYVDGKYKDQLLKFEKDYAQPENVALNIKPYQSAQEDLLYQQNDGGNPWRITHFITLGSPLTHASFLLAKNISELKERMKERELPKSPPVFEVIKNINRFTYLPDFKKPGRVLHHSAPFACTQWINVYYENDYVGGNLSEYFGKGIREHKIKIKGSPWLRFVPFLSHTHYWSDDGNLKRCEASLAILTSIIWDKKMPEKDEKEKQTVQPDANELAGLEL</sequence>
<keyword evidence="2" id="KW-0812">Transmembrane</keyword>
<dbReference type="RefSeq" id="WP_119756747.1">
    <property type="nucleotide sequence ID" value="NZ_CP032382.1"/>
</dbReference>
<organism evidence="3 4">
    <name type="scientific">Chryseolinea soli</name>
    <dbReference type="NCBI Taxonomy" id="2321403"/>
    <lineage>
        <taxon>Bacteria</taxon>
        <taxon>Pseudomonadati</taxon>
        <taxon>Bacteroidota</taxon>
        <taxon>Cytophagia</taxon>
        <taxon>Cytophagales</taxon>
        <taxon>Fulvivirgaceae</taxon>
        <taxon>Chryseolinea</taxon>
    </lineage>
</organism>
<feature type="region of interest" description="Disordered" evidence="1">
    <location>
        <begin position="424"/>
        <end position="445"/>
    </location>
</feature>
<evidence type="ECO:0000313" key="4">
    <source>
        <dbReference type="Proteomes" id="UP000266183"/>
    </source>
</evidence>
<proteinExistence type="predicted"/>
<keyword evidence="4" id="KW-1185">Reference proteome</keyword>
<gene>
    <name evidence="3" type="ORF">D4L85_24285</name>
</gene>
<dbReference type="AlphaFoldDB" id="A0A385SP54"/>
<feature type="transmembrane region" description="Helical" evidence="2">
    <location>
        <begin position="110"/>
        <end position="129"/>
    </location>
</feature>
<dbReference type="OrthoDB" id="4058760at2"/>
<reference evidence="4" key="1">
    <citation type="submission" date="2018-09" db="EMBL/GenBank/DDBJ databases">
        <title>Chryseolinea sp. KIS68-18 isolated from soil.</title>
        <authorList>
            <person name="Weon H.-Y."/>
            <person name="Kwon S.-W."/>
            <person name="Lee S.A."/>
        </authorList>
    </citation>
    <scope>NUCLEOTIDE SEQUENCE [LARGE SCALE GENOMIC DNA]</scope>
    <source>
        <strain evidence="4">KIS68-18</strain>
    </source>
</reference>
<evidence type="ECO:0000313" key="3">
    <source>
        <dbReference type="EMBL" id="AYB33513.1"/>
    </source>
</evidence>
<evidence type="ECO:0000256" key="1">
    <source>
        <dbReference type="SAM" id="MobiDB-lite"/>
    </source>
</evidence>
<feature type="transmembrane region" description="Helical" evidence="2">
    <location>
        <begin position="141"/>
        <end position="161"/>
    </location>
</feature>
<dbReference type="SUPFAM" id="SSF53474">
    <property type="entry name" value="alpha/beta-Hydrolases"/>
    <property type="match status" value="1"/>
</dbReference>